<dbReference type="AlphaFoldDB" id="A0A4R6FBX0"/>
<comment type="caution">
    <text evidence="2">The sequence shown here is derived from an EMBL/GenBank/DDBJ whole genome shotgun (WGS) entry which is preliminary data.</text>
</comment>
<evidence type="ECO:0008006" key="4">
    <source>
        <dbReference type="Google" id="ProtNLM"/>
    </source>
</evidence>
<feature type="transmembrane region" description="Helical" evidence="1">
    <location>
        <begin position="144"/>
        <end position="169"/>
    </location>
</feature>
<evidence type="ECO:0000313" key="3">
    <source>
        <dbReference type="Proteomes" id="UP000295493"/>
    </source>
</evidence>
<dbReference type="Proteomes" id="UP000295493">
    <property type="component" value="Unassembled WGS sequence"/>
</dbReference>
<proteinExistence type="predicted"/>
<keyword evidence="1" id="KW-1133">Transmembrane helix</keyword>
<dbReference type="RefSeq" id="WP_133496890.1">
    <property type="nucleotide sequence ID" value="NZ_BMLU01000015.1"/>
</dbReference>
<keyword evidence="1" id="KW-0472">Membrane</keyword>
<organism evidence="2 3">
    <name type="scientific">Stakelama pacifica</name>
    <dbReference type="NCBI Taxonomy" id="517720"/>
    <lineage>
        <taxon>Bacteria</taxon>
        <taxon>Pseudomonadati</taxon>
        <taxon>Pseudomonadota</taxon>
        <taxon>Alphaproteobacteria</taxon>
        <taxon>Sphingomonadales</taxon>
        <taxon>Sphingomonadaceae</taxon>
        <taxon>Stakelama</taxon>
    </lineage>
</organism>
<evidence type="ECO:0000313" key="2">
    <source>
        <dbReference type="EMBL" id="TDN78582.1"/>
    </source>
</evidence>
<protein>
    <recommendedName>
        <fullName evidence="4">Dolichyl-phosphate-mannose-protein mannosyltransferase</fullName>
    </recommendedName>
</protein>
<gene>
    <name evidence="2" type="ORF">EV664_11625</name>
</gene>
<feature type="transmembrane region" description="Helical" evidence="1">
    <location>
        <begin position="226"/>
        <end position="246"/>
    </location>
</feature>
<feature type="transmembrane region" description="Helical" evidence="1">
    <location>
        <begin position="306"/>
        <end position="325"/>
    </location>
</feature>
<accession>A0A4R6FBX0</accession>
<keyword evidence="1" id="KW-0812">Transmembrane</keyword>
<sequence>MARPAPPFWLTGPSRFATLPRSRARWALLLLIGMVAAALTALATPDPAGPPDSLPPSVRQNELWLYGSIVDSMRAGGDYYSVAESALRAGDYPLRPFTAFRLPTLAAMEALLPYQAIIGLLWALGLTVALVWHIRLRSALSSSAARICAIILLAGGIVACVQPALILFHEVWAALLIALSMGLWRPGRWFDAAAVGLCAMLIRETAALYVLVMAVLAWRGGARRELFGWIGTLAIFAIILTVHAIAVAKVTGPLDAAATGWFAMNGVGFFIRALTLSTALHSLPLALAAILIALSLYGWAGWADPLGHRVFATLLAYAAMIALFVQADSFSAALMIAPLSLIGIAFAPDSVRDTVRAWLDIRRVRVQRITR</sequence>
<dbReference type="OrthoDB" id="8266279at2"/>
<name>A0A4R6FBX0_9SPHN</name>
<evidence type="ECO:0000256" key="1">
    <source>
        <dbReference type="SAM" id="Phobius"/>
    </source>
</evidence>
<reference evidence="2 3" key="1">
    <citation type="submission" date="2019-03" db="EMBL/GenBank/DDBJ databases">
        <title>Genomic Encyclopedia of Type Strains, Phase IV (KMG-IV): sequencing the most valuable type-strain genomes for metagenomic binning, comparative biology and taxonomic classification.</title>
        <authorList>
            <person name="Goeker M."/>
        </authorList>
    </citation>
    <scope>NUCLEOTIDE SEQUENCE [LARGE SCALE GENOMIC DNA]</scope>
    <source>
        <strain evidence="2 3">DSM 25059</strain>
    </source>
</reference>
<dbReference type="EMBL" id="SNWD01000016">
    <property type="protein sequence ID" value="TDN78582.1"/>
    <property type="molecule type" value="Genomic_DNA"/>
</dbReference>
<feature type="transmembrane region" description="Helical" evidence="1">
    <location>
        <begin position="282"/>
        <end position="300"/>
    </location>
</feature>
<feature type="transmembrane region" description="Helical" evidence="1">
    <location>
        <begin position="112"/>
        <end position="132"/>
    </location>
</feature>
<keyword evidence="3" id="KW-1185">Reference proteome</keyword>
<feature type="transmembrane region" description="Helical" evidence="1">
    <location>
        <begin position="189"/>
        <end position="214"/>
    </location>
</feature>
<feature type="transmembrane region" description="Helical" evidence="1">
    <location>
        <begin position="258"/>
        <end position="275"/>
    </location>
</feature>